<dbReference type="InterPro" id="IPR014729">
    <property type="entry name" value="Rossmann-like_a/b/a_fold"/>
</dbReference>
<keyword evidence="1" id="KW-0808">Transferase</keyword>
<dbReference type="SUPFAM" id="SSF52402">
    <property type="entry name" value="Adenine nucleotide alpha hydrolases-like"/>
    <property type="match status" value="1"/>
</dbReference>
<protein>
    <submittedName>
        <fullName evidence="1">N-acetyl sugar amidotransferase</fullName>
    </submittedName>
</protein>
<dbReference type="AlphaFoldDB" id="A0A3R8JPE4"/>
<gene>
    <name evidence="1" type="ORF">EBB54_14760</name>
</gene>
<dbReference type="Proteomes" id="UP000274920">
    <property type="component" value="Unassembled WGS sequence"/>
</dbReference>
<dbReference type="GO" id="GO:0016740">
    <property type="term" value="F:transferase activity"/>
    <property type="evidence" value="ECO:0007669"/>
    <property type="project" value="UniProtKB-KW"/>
</dbReference>
<dbReference type="EMBL" id="RHJS01000002">
    <property type="protein sequence ID" value="RRK32480.1"/>
    <property type="molecule type" value="Genomic_DNA"/>
</dbReference>
<sequence>MRFCTKCIMPDTRPHITFNKKGVCIACQNNEKKKNVNWDSRFEELKALCDKYRRTTPGKYDCIIAVSGGKDSHYQVHIMKEMMNMNPLLITVEDFFTMTEAGKHNIKNISEAFGCNMISFKPNRRAAKVISRYMFEKYGRPLWYVDRLLYTVPLYYASALNLPLLVYGENVSYEYGGINDEETYSAREQVFNGVAPDVNLNELVEAGVTEDELAYLESPSREILDKLEPIYLSYFVEWNGIKNYEFAKKRGFKDLTHEWDRTNHIESFNQIDSTGYLLNAWMKYPKYGHAYATDYAARWVRYGLLTREEAVHLAENRDHNLDPKIVEDFCDFTGMSIQEFYKALDKLYSQDLFEENGFGQWRLKPQYIEARRKPEKDWE</sequence>
<reference evidence="1" key="1">
    <citation type="submission" date="2018-10" db="EMBL/GenBank/DDBJ databases">
        <title>Schaedlerella arabinophila gen. nov. sp. nov., isolated from the mouse intestinal tract and comparative analysis with the genome of the closely related altered Schaedler flora strain ASF502.</title>
        <authorList>
            <person name="Miyake S."/>
            <person name="Soh M."/>
            <person name="Seedorf H."/>
        </authorList>
    </citation>
    <scope>NUCLEOTIDE SEQUENCE [LARGE SCALE GENOMIC DNA]</scope>
    <source>
        <strain evidence="1">DSM 106076</strain>
    </source>
</reference>
<dbReference type="RefSeq" id="WP_125127945.1">
    <property type="nucleotide sequence ID" value="NZ_RHJS01000002.1"/>
</dbReference>
<comment type="caution">
    <text evidence="1">The sequence shown here is derived from an EMBL/GenBank/DDBJ whole genome shotgun (WGS) entry which is preliminary data.</text>
</comment>
<evidence type="ECO:0000313" key="2">
    <source>
        <dbReference type="Proteomes" id="UP000274920"/>
    </source>
</evidence>
<dbReference type="Gene3D" id="3.40.50.620">
    <property type="entry name" value="HUPs"/>
    <property type="match status" value="1"/>
</dbReference>
<organism evidence="1 2">
    <name type="scientific">Schaedlerella arabinosiphila</name>
    <dbReference type="NCBI Taxonomy" id="2044587"/>
    <lineage>
        <taxon>Bacteria</taxon>
        <taxon>Bacillati</taxon>
        <taxon>Bacillota</taxon>
        <taxon>Clostridia</taxon>
        <taxon>Lachnospirales</taxon>
        <taxon>Lachnospiraceae</taxon>
        <taxon>Schaedlerella</taxon>
    </lineage>
</organism>
<name>A0A3R8JPE4_9FIRM</name>
<keyword evidence="2" id="KW-1185">Reference proteome</keyword>
<dbReference type="InterPro" id="IPR020022">
    <property type="entry name" value="N-acetyl_sugar_amidoTrfase"/>
</dbReference>
<evidence type="ECO:0000313" key="1">
    <source>
        <dbReference type="EMBL" id="RRK32480.1"/>
    </source>
</evidence>
<accession>A0A3R8JPE4</accession>
<dbReference type="NCBIfam" id="TIGR03573">
    <property type="entry name" value="WbuX"/>
    <property type="match status" value="1"/>
</dbReference>
<proteinExistence type="predicted"/>